<name>A0A2X3M729_ECOLX</name>
<gene>
    <name evidence="1" type="ORF">NCTC8009_08169</name>
</gene>
<keyword evidence="1" id="KW-0067">ATP-binding</keyword>
<evidence type="ECO:0000313" key="1">
    <source>
        <dbReference type="EMBL" id="SQD07540.1"/>
    </source>
</evidence>
<accession>A0A2X3M729</accession>
<evidence type="ECO:0000313" key="2">
    <source>
        <dbReference type="Proteomes" id="UP000250991"/>
    </source>
</evidence>
<dbReference type="EMBL" id="UARW01000010">
    <property type="protein sequence ID" value="SQD07540.1"/>
    <property type="molecule type" value="Genomic_DNA"/>
</dbReference>
<reference evidence="1 2" key="1">
    <citation type="submission" date="2018-06" db="EMBL/GenBank/DDBJ databases">
        <authorList>
            <consortium name="Pathogen Informatics"/>
            <person name="Doyle S."/>
        </authorList>
    </citation>
    <scope>NUCLEOTIDE SEQUENCE [LARGE SCALE GENOMIC DNA]</scope>
    <source>
        <strain evidence="1 2">NCTC8009</strain>
    </source>
</reference>
<keyword evidence="1" id="KW-0547">Nucleotide-binding</keyword>
<dbReference type="Proteomes" id="UP000250991">
    <property type="component" value="Unassembled WGS sequence"/>
</dbReference>
<organism evidence="1 2">
    <name type="scientific">Escherichia coli</name>
    <dbReference type="NCBI Taxonomy" id="562"/>
    <lineage>
        <taxon>Bacteria</taxon>
        <taxon>Pseudomonadati</taxon>
        <taxon>Pseudomonadota</taxon>
        <taxon>Gammaproteobacteria</taxon>
        <taxon>Enterobacterales</taxon>
        <taxon>Enterobacteriaceae</taxon>
        <taxon>Escherichia</taxon>
    </lineage>
</organism>
<proteinExistence type="predicted"/>
<dbReference type="AlphaFoldDB" id="A0A2X3M729"/>
<dbReference type="GO" id="GO:0005524">
    <property type="term" value="F:ATP binding"/>
    <property type="evidence" value="ECO:0007669"/>
    <property type="project" value="UniProtKB-KW"/>
</dbReference>
<sequence length="57" mass="6477">MKDGSSVCSGMVSDVSNDDIVRLMVGRELQNRFNAMKENVSNLVHDTVFEVRKRHQP</sequence>
<protein>
    <submittedName>
        <fullName evidence="1">D-allose transport ATP-binding protein</fullName>
    </submittedName>
</protein>